<evidence type="ECO:0000256" key="2">
    <source>
        <dbReference type="ARBA" id="ARBA00022448"/>
    </source>
</evidence>
<evidence type="ECO:0000313" key="8">
    <source>
        <dbReference type="EMBL" id="HJB41534.1"/>
    </source>
</evidence>
<dbReference type="AlphaFoldDB" id="A0A9D2M6E4"/>
<protein>
    <submittedName>
        <fullName evidence="8">ABC transporter permease</fullName>
    </submittedName>
</protein>
<evidence type="ECO:0000256" key="6">
    <source>
        <dbReference type="SAM" id="Phobius"/>
    </source>
</evidence>
<evidence type="ECO:0000313" key="9">
    <source>
        <dbReference type="Proteomes" id="UP000886803"/>
    </source>
</evidence>
<dbReference type="GO" id="GO:0016020">
    <property type="term" value="C:membrane"/>
    <property type="evidence" value="ECO:0007669"/>
    <property type="project" value="UniProtKB-SubCell"/>
</dbReference>
<comment type="caution">
    <text evidence="8">The sequence shown here is derived from an EMBL/GenBank/DDBJ whole genome shotgun (WGS) entry which is preliminary data.</text>
</comment>
<accession>A0A9D2M6E4</accession>
<keyword evidence="3 6" id="KW-0812">Transmembrane</keyword>
<feature type="transmembrane region" description="Helical" evidence="6">
    <location>
        <begin position="59"/>
        <end position="78"/>
    </location>
</feature>
<feature type="domain" description="ABC-2 type transporter transmembrane" evidence="7">
    <location>
        <begin position="9"/>
        <end position="197"/>
    </location>
</feature>
<name>A0A9D2M6E4_9FIRM</name>
<evidence type="ECO:0000256" key="3">
    <source>
        <dbReference type="ARBA" id="ARBA00022692"/>
    </source>
</evidence>
<proteinExistence type="predicted"/>
<feature type="transmembrane region" description="Helical" evidence="6">
    <location>
        <begin position="243"/>
        <end position="266"/>
    </location>
</feature>
<keyword evidence="5 6" id="KW-0472">Membrane</keyword>
<dbReference type="Pfam" id="PF01061">
    <property type="entry name" value="ABC2_membrane"/>
    <property type="match status" value="1"/>
</dbReference>
<evidence type="ECO:0000256" key="5">
    <source>
        <dbReference type="ARBA" id="ARBA00023136"/>
    </source>
</evidence>
<dbReference type="InterPro" id="IPR013525">
    <property type="entry name" value="ABC2_TM"/>
</dbReference>
<reference evidence="8" key="1">
    <citation type="journal article" date="2021" name="PeerJ">
        <title>Extensive microbial diversity within the chicken gut microbiome revealed by metagenomics and culture.</title>
        <authorList>
            <person name="Gilroy R."/>
            <person name="Ravi A."/>
            <person name="Getino M."/>
            <person name="Pursley I."/>
            <person name="Horton D.L."/>
            <person name="Alikhan N.F."/>
            <person name="Baker D."/>
            <person name="Gharbi K."/>
            <person name="Hall N."/>
            <person name="Watson M."/>
            <person name="Adriaenssens E.M."/>
            <person name="Foster-Nyarko E."/>
            <person name="Jarju S."/>
            <person name="Secka A."/>
            <person name="Antonio M."/>
            <person name="Oren A."/>
            <person name="Chaudhuri R.R."/>
            <person name="La Ragione R."/>
            <person name="Hildebrand F."/>
            <person name="Pallen M.J."/>
        </authorList>
    </citation>
    <scope>NUCLEOTIDE SEQUENCE</scope>
    <source>
        <strain evidence="8">ChiBcec8-13705</strain>
    </source>
</reference>
<evidence type="ECO:0000256" key="1">
    <source>
        <dbReference type="ARBA" id="ARBA00004141"/>
    </source>
</evidence>
<gene>
    <name evidence="8" type="ORF">H9945_03460</name>
</gene>
<dbReference type="InterPro" id="IPR050352">
    <property type="entry name" value="ABCG_transporters"/>
</dbReference>
<sequence length="275" mass="29786">MQELSAFFRQLRVLIARNFQLIFNNKLVLASLLLQAPLMVGVIALVGDPDCFTSNLIDVGSRTVLFILAAVSSFMGLLNSYREICKEREIIFREASVGVSLGATVLAKMVTLALISLVQAAILTAGFVRVIHVPQNDLLLDTDFELYITVLLILLSSASMGLLVSAAFKNSESAILFVLVLIIAQVVFSGALFPVSGAMTAIGYLVTCRWGMGAFGASTDLNSRLVWLNVGLDSPMYNATVPNLIHCWQMLGLLSVVCLIAAWLVLKIGFARRKG</sequence>
<dbReference type="PANTHER" id="PTHR48041">
    <property type="entry name" value="ABC TRANSPORTER G FAMILY MEMBER 28"/>
    <property type="match status" value="1"/>
</dbReference>
<feature type="transmembrane region" description="Helical" evidence="6">
    <location>
        <begin position="146"/>
        <end position="168"/>
    </location>
</feature>
<keyword evidence="4 6" id="KW-1133">Transmembrane helix</keyword>
<reference evidence="8" key="2">
    <citation type="submission" date="2021-04" db="EMBL/GenBank/DDBJ databases">
        <authorList>
            <person name="Gilroy R."/>
        </authorList>
    </citation>
    <scope>NUCLEOTIDE SEQUENCE</scope>
    <source>
        <strain evidence="8">ChiBcec8-13705</strain>
    </source>
</reference>
<dbReference type="PANTHER" id="PTHR48041:SF139">
    <property type="entry name" value="PROTEIN SCARLET"/>
    <property type="match status" value="1"/>
</dbReference>
<dbReference type="Proteomes" id="UP000886803">
    <property type="component" value="Unassembled WGS sequence"/>
</dbReference>
<comment type="subcellular location">
    <subcellularLocation>
        <location evidence="1">Membrane</location>
        <topology evidence="1">Multi-pass membrane protein</topology>
    </subcellularLocation>
</comment>
<dbReference type="EMBL" id="DWYG01000050">
    <property type="protein sequence ID" value="HJB41534.1"/>
    <property type="molecule type" value="Genomic_DNA"/>
</dbReference>
<organism evidence="8 9">
    <name type="scientific">Candidatus Gemmiger avicola</name>
    <dbReference type="NCBI Taxonomy" id="2838605"/>
    <lineage>
        <taxon>Bacteria</taxon>
        <taxon>Bacillati</taxon>
        <taxon>Bacillota</taxon>
        <taxon>Clostridia</taxon>
        <taxon>Eubacteriales</taxon>
        <taxon>Gemmiger</taxon>
    </lineage>
</organism>
<feature type="transmembrane region" description="Helical" evidence="6">
    <location>
        <begin position="27"/>
        <end position="47"/>
    </location>
</feature>
<dbReference type="GO" id="GO:0140359">
    <property type="term" value="F:ABC-type transporter activity"/>
    <property type="evidence" value="ECO:0007669"/>
    <property type="project" value="InterPro"/>
</dbReference>
<feature type="transmembrane region" description="Helical" evidence="6">
    <location>
        <begin position="175"/>
        <end position="195"/>
    </location>
</feature>
<evidence type="ECO:0000259" key="7">
    <source>
        <dbReference type="Pfam" id="PF01061"/>
    </source>
</evidence>
<evidence type="ECO:0000256" key="4">
    <source>
        <dbReference type="ARBA" id="ARBA00022989"/>
    </source>
</evidence>
<feature type="transmembrane region" description="Helical" evidence="6">
    <location>
        <begin position="99"/>
        <end position="126"/>
    </location>
</feature>
<keyword evidence="2" id="KW-0813">Transport</keyword>